<name>A0A1V0SLF5_9VIRU</name>
<reference evidence="1" key="1">
    <citation type="journal article" date="2017" name="Science">
        <title>Giant viruses with an expanded complement of translation system components.</title>
        <authorList>
            <person name="Schulz F."/>
            <person name="Yutin N."/>
            <person name="Ivanova N.N."/>
            <person name="Ortega D.R."/>
            <person name="Lee T.K."/>
            <person name="Vierheilig J."/>
            <person name="Daims H."/>
            <person name="Horn M."/>
            <person name="Wagner M."/>
            <person name="Jensen G.J."/>
            <person name="Kyrpides N.C."/>
            <person name="Koonin E.V."/>
            <person name="Woyke T."/>
        </authorList>
    </citation>
    <scope>NUCLEOTIDE SEQUENCE</scope>
    <source>
        <strain evidence="1">KNV1</strain>
    </source>
</reference>
<proteinExistence type="predicted"/>
<sequence>MESVSLQRKLIELKTKLLPLQQILLIPELKEAVDMIQKCIDTEELVETFKPYEPPICLDKVNVPQIYTDLYNINDSWHGCQEAMRTAMTYDKVDNSRFFETFDKLLNKYSEHIIMSNNYIFNIILPNLQNNFGSRGLEILVRLVMKLNLELPSRMINDQQSSLQWHACKNYFSANKNPNAIFIGFEDIIQNRSTPIHNKMQKRNFNEEIRHVDTFFQMLNRQSLYKKLDPTIIQYAKSRGGQYSHW</sequence>
<organism evidence="1">
    <name type="scientific">Klosneuvirus KNV1</name>
    <dbReference type="NCBI Taxonomy" id="1977640"/>
    <lineage>
        <taxon>Viruses</taxon>
        <taxon>Varidnaviria</taxon>
        <taxon>Bamfordvirae</taxon>
        <taxon>Nucleocytoviricota</taxon>
        <taxon>Megaviricetes</taxon>
        <taxon>Imitervirales</taxon>
        <taxon>Mimiviridae</taxon>
        <taxon>Klosneuvirinae</taxon>
        <taxon>Klosneuvirus</taxon>
    </lineage>
</organism>
<gene>
    <name evidence="1" type="ORF">Klosneuvirus_8_3</name>
</gene>
<dbReference type="EMBL" id="KY684115">
    <property type="protein sequence ID" value="ARF12579.1"/>
    <property type="molecule type" value="Genomic_DNA"/>
</dbReference>
<protein>
    <submittedName>
        <fullName evidence="1">Uncharacterized protein</fullName>
    </submittedName>
</protein>
<evidence type="ECO:0000313" key="1">
    <source>
        <dbReference type="EMBL" id="ARF12579.1"/>
    </source>
</evidence>
<accession>A0A1V0SLF5</accession>